<evidence type="ECO:0000313" key="1">
    <source>
        <dbReference type="EMBL" id="EXB51372.1"/>
    </source>
</evidence>
<proteinExistence type="predicted"/>
<protein>
    <submittedName>
        <fullName evidence="1">Uncharacterized protein</fullName>
    </submittedName>
</protein>
<name>W9QRE8_9ROSA</name>
<keyword evidence="2" id="KW-1185">Reference proteome</keyword>
<dbReference type="EMBL" id="KE344038">
    <property type="protein sequence ID" value="EXB51372.1"/>
    <property type="molecule type" value="Genomic_DNA"/>
</dbReference>
<organism evidence="1 2">
    <name type="scientific">Morus notabilis</name>
    <dbReference type="NCBI Taxonomy" id="981085"/>
    <lineage>
        <taxon>Eukaryota</taxon>
        <taxon>Viridiplantae</taxon>
        <taxon>Streptophyta</taxon>
        <taxon>Embryophyta</taxon>
        <taxon>Tracheophyta</taxon>
        <taxon>Spermatophyta</taxon>
        <taxon>Magnoliopsida</taxon>
        <taxon>eudicotyledons</taxon>
        <taxon>Gunneridae</taxon>
        <taxon>Pentapetalae</taxon>
        <taxon>rosids</taxon>
        <taxon>fabids</taxon>
        <taxon>Rosales</taxon>
        <taxon>Moraceae</taxon>
        <taxon>Moreae</taxon>
        <taxon>Morus</taxon>
    </lineage>
</organism>
<sequence length="154" mass="18053">MISQRIRVYNDCSECRIKMRVYSRFPFSGLILTLEDFGDVGPDCFQEIHFDVGQSTKHIRADDIKGCKEIRFTEKNGMIIIKVIQGNYFERIGIVWKLKDFASKMKEFGEKIKKKFVKRAVSNKHVNIREPFLRELLWFNTSVGNTIACAFYII</sequence>
<dbReference type="AlphaFoldDB" id="W9QRE8"/>
<reference evidence="2" key="1">
    <citation type="submission" date="2013-01" db="EMBL/GenBank/DDBJ databases">
        <title>Draft Genome Sequence of a Mulberry Tree, Morus notabilis C.K. Schneid.</title>
        <authorList>
            <person name="He N."/>
            <person name="Zhao S."/>
        </authorList>
    </citation>
    <scope>NUCLEOTIDE SEQUENCE</scope>
</reference>
<evidence type="ECO:0000313" key="2">
    <source>
        <dbReference type="Proteomes" id="UP000030645"/>
    </source>
</evidence>
<gene>
    <name evidence="1" type="ORF">L484_002923</name>
</gene>
<dbReference type="Proteomes" id="UP000030645">
    <property type="component" value="Unassembled WGS sequence"/>
</dbReference>
<accession>W9QRE8</accession>